<feature type="region of interest" description="Disordered" evidence="1">
    <location>
        <begin position="43"/>
        <end position="111"/>
    </location>
</feature>
<reference evidence="2" key="1">
    <citation type="journal article" date="2022" name="Int. J. Mol. Sci.">
        <title>Draft Genome of Tanacetum Coccineum: Genomic Comparison of Closely Related Tanacetum-Family Plants.</title>
        <authorList>
            <person name="Yamashiro T."/>
            <person name="Shiraishi A."/>
            <person name="Nakayama K."/>
            <person name="Satake H."/>
        </authorList>
    </citation>
    <scope>NUCLEOTIDE SEQUENCE</scope>
</reference>
<dbReference type="EMBL" id="BQNB010013511">
    <property type="protein sequence ID" value="GJT16883.1"/>
    <property type="molecule type" value="Genomic_DNA"/>
</dbReference>
<feature type="compositionally biased region" description="Polar residues" evidence="1">
    <location>
        <begin position="61"/>
        <end position="92"/>
    </location>
</feature>
<organism evidence="2 3">
    <name type="scientific">Tanacetum coccineum</name>
    <dbReference type="NCBI Taxonomy" id="301880"/>
    <lineage>
        <taxon>Eukaryota</taxon>
        <taxon>Viridiplantae</taxon>
        <taxon>Streptophyta</taxon>
        <taxon>Embryophyta</taxon>
        <taxon>Tracheophyta</taxon>
        <taxon>Spermatophyta</taxon>
        <taxon>Magnoliopsida</taxon>
        <taxon>eudicotyledons</taxon>
        <taxon>Gunneridae</taxon>
        <taxon>Pentapetalae</taxon>
        <taxon>asterids</taxon>
        <taxon>campanulids</taxon>
        <taxon>Asterales</taxon>
        <taxon>Asteraceae</taxon>
        <taxon>Asteroideae</taxon>
        <taxon>Anthemideae</taxon>
        <taxon>Anthemidinae</taxon>
        <taxon>Tanacetum</taxon>
    </lineage>
</organism>
<sequence length="111" mass="12282">MEVLRRKIDISFFTVFRALCYTRYDVEVLGSLRAKAMYDDYIGGQPSTDTRTAPAAPAPQVLQTPNASIITADTAPTPTNSSSKAVNNPNTSHDVDELRQQQQDDQAQLQH</sequence>
<name>A0ABQ5BQS7_9ASTR</name>
<reference evidence="2" key="2">
    <citation type="submission" date="2022-01" db="EMBL/GenBank/DDBJ databases">
        <authorList>
            <person name="Yamashiro T."/>
            <person name="Shiraishi A."/>
            <person name="Satake H."/>
            <person name="Nakayama K."/>
        </authorList>
    </citation>
    <scope>NUCLEOTIDE SEQUENCE</scope>
</reference>
<evidence type="ECO:0000256" key="1">
    <source>
        <dbReference type="SAM" id="MobiDB-lite"/>
    </source>
</evidence>
<gene>
    <name evidence="2" type="ORF">Tco_0875589</name>
</gene>
<evidence type="ECO:0000313" key="3">
    <source>
        <dbReference type="Proteomes" id="UP001151760"/>
    </source>
</evidence>
<accession>A0ABQ5BQS7</accession>
<feature type="compositionally biased region" description="Low complexity" evidence="1">
    <location>
        <begin position="100"/>
        <end position="111"/>
    </location>
</feature>
<keyword evidence="3" id="KW-1185">Reference proteome</keyword>
<protein>
    <submittedName>
        <fullName evidence="2">Uncharacterized protein</fullName>
    </submittedName>
</protein>
<dbReference type="Proteomes" id="UP001151760">
    <property type="component" value="Unassembled WGS sequence"/>
</dbReference>
<evidence type="ECO:0000313" key="2">
    <source>
        <dbReference type="EMBL" id="GJT16883.1"/>
    </source>
</evidence>
<comment type="caution">
    <text evidence="2">The sequence shown here is derived from an EMBL/GenBank/DDBJ whole genome shotgun (WGS) entry which is preliminary data.</text>
</comment>
<proteinExistence type="predicted"/>